<comment type="subcellular location">
    <subcellularLocation>
        <location evidence="2">Nucleus</location>
    </subcellularLocation>
</comment>
<keyword evidence="14" id="KW-0413">Isomerase</keyword>
<dbReference type="SUPFAM" id="SSF52540">
    <property type="entry name" value="P-loop containing nucleoside triphosphate hydrolases"/>
    <property type="match status" value="2"/>
</dbReference>
<feature type="region of interest" description="Disordered" evidence="19">
    <location>
        <begin position="117"/>
        <end position="160"/>
    </location>
</feature>
<dbReference type="PROSITE" id="PS00690">
    <property type="entry name" value="DEAH_ATP_HELICASE"/>
    <property type="match status" value="1"/>
</dbReference>
<feature type="compositionally biased region" description="Polar residues" evidence="19">
    <location>
        <begin position="882"/>
        <end position="917"/>
    </location>
</feature>
<evidence type="ECO:0000256" key="17">
    <source>
        <dbReference type="ARBA" id="ARBA00048954"/>
    </source>
</evidence>
<evidence type="ECO:0000256" key="9">
    <source>
        <dbReference type="ARBA" id="ARBA00022806"/>
    </source>
</evidence>
<reference evidence="22" key="1">
    <citation type="submission" date="2021-05" db="EMBL/GenBank/DDBJ databases">
        <authorList>
            <person name="Alioto T."/>
            <person name="Alioto T."/>
            <person name="Gomez Garrido J."/>
        </authorList>
    </citation>
    <scope>NUCLEOTIDE SEQUENCE</scope>
</reference>
<feature type="compositionally biased region" description="Low complexity" evidence="19">
    <location>
        <begin position="140"/>
        <end position="149"/>
    </location>
</feature>
<dbReference type="CDD" id="cd09280">
    <property type="entry name" value="RNase_HI_eukaryote_like"/>
    <property type="match status" value="1"/>
</dbReference>
<evidence type="ECO:0000313" key="22">
    <source>
        <dbReference type="EMBL" id="CAG6775568.1"/>
    </source>
</evidence>
<sequence length="1085" mass="121863">MEEDLLRESSSKLQGVLPSLEQKPKSKSSSYEIGGVRIEFPFPFEAYPAQKSMMEKVIQGCNQAENCLLESPSGSGKTLALLCSVLAWQRKEKELVQQQILQAQQTKNAENELRNTTSTNVPLLKPPASNSPLFTPNQTSSSKVMDSSSTAGQGQSSDLTMDIHRDGEEDFLPSKRIKLSPDVTSIAGTSSSADNLDSTMSSSSLFDESVIEEALKNHVPEKVRVPSVSKIFYGTRTHKQITQIVRELKKTVYKDQLRMTILSSRKHTCINDEVRRSKKNINDHCQELKETENNNCSYLCELNEMGLPPITAVWDIEELVTIGRKHSSCPYYVARELVNTADIVFCPYNYVIDPLIRKSLELKIDKSIILLDEAHNIEDVSRESASGSFELNDINATLQECEQVAKFNNSVRDQLNSVAKFMASLGQWVHAMKGEVKDDASTQKGAVSWSGSYIVASFTNHGLGPDEYLYFKACLSQINSSEDELRAAPKKNRMDKLKILGGRSKNLLSNIEFILGLLFKGANCEDYHVCMESAVAFDQGESNRWYRTNRAPMSIKYTLHFWCLNSALVFADIRDSARSVILTSGTLAPVDSFQSELGTQFPIKLEANHVIDKDQVFIGALGRGPTNFPLIATYKNRQDNDFQDELGRLVLGVCEIVPYGVLCFLPSYAYLKQLFKRWSSTGLMDKIREHKSVFCEPRRNNELEDIMLGYFAAIKQAEQNVNTNTGALLFAVFRGKISEGIDFPDNCARSVISVGIPYPNMMDQKVFCKRDYNNTHSQRNGLPNAWEWYKIQAFRALNQGLGRCIRHRKDWGAILLVDLRFNSFQEKLSKWVRNQVQPSSSYSSCMENLKTFVEKHRKEIQQKEERFKLEEDNLNEEKAENNDTPQSDNASSSPAKTEGTCDTQDTASSTNSEDNFTFSMDGDNHVVVYTDGACSRNGMDNAAAGFGVFFGERNPLNLSGKVTGRVTNNHAEIQGAINAIKQAKKANIDKICIKTDSKFMISCITEWMPKWKHNGWRRADGKPVLNKEELMILNKEITNMGSVKWEYVPAHALVAGNEEADRMAKEACGQSCDKKGGVKSWSKFK</sequence>
<dbReference type="InterPro" id="IPR014001">
    <property type="entry name" value="Helicase_ATP-bd"/>
</dbReference>
<dbReference type="InterPro" id="IPR012337">
    <property type="entry name" value="RNaseH-like_sf"/>
</dbReference>
<feature type="domain" description="RNase H type-1" evidence="20">
    <location>
        <begin position="922"/>
        <end position="1069"/>
    </location>
</feature>
<evidence type="ECO:0000256" key="16">
    <source>
        <dbReference type="ARBA" id="ARBA00044969"/>
    </source>
</evidence>
<dbReference type="EC" id="5.6.2.3" evidence="16"/>
<dbReference type="SMART" id="SM00488">
    <property type="entry name" value="DEXDc2"/>
    <property type="match status" value="1"/>
</dbReference>
<dbReference type="PROSITE" id="PS50879">
    <property type="entry name" value="RNASE_H_1"/>
    <property type="match status" value="1"/>
</dbReference>
<evidence type="ECO:0000256" key="10">
    <source>
        <dbReference type="ARBA" id="ARBA00022840"/>
    </source>
</evidence>
<dbReference type="AlphaFoldDB" id="A0A8D9AZ76"/>
<dbReference type="InterPro" id="IPR045028">
    <property type="entry name" value="DinG/Rad3-like"/>
</dbReference>
<comment type="similarity">
    <text evidence="3">Belongs to the DEAD box helicase family. DEAH subfamily.</text>
</comment>
<dbReference type="GO" id="GO:0006289">
    <property type="term" value="P:nucleotide-excision repair"/>
    <property type="evidence" value="ECO:0007669"/>
    <property type="project" value="TreeGrafter"/>
</dbReference>
<keyword evidence="12" id="KW-0411">Iron-sulfur</keyword>
<keyword evidence="9" id="KW-0347">Helicase</keyword>
<dbReference type="Gene3D" id="3.30.420.10">
    <property type="entry name" value="Ribonuclease H-like superfamily/Ribonuclease H"/>
    <property type="match status" value="1"/>
</dbReference>
<evidence type="ECO:0000256" key="8">
    <source>
        <dbReference type="ARBA" id="ARBA00022801"/>
    </source>
</evidence>
<feature type="compositionally biased region" description="Basic and acidic residues" evidence="19">
    <location>
        <begin position="864"/>
        <end position="881"/>
    </location>
</feature>
<keyword evidence="15" id="KW-0539">Nucleus</keyword>
<protein>
    <recommendedName>
        <fullName evidence="16">DNA 5'-3' helicase</fullName>
        <ecNumber evidence="16">5.6.2.3</ecNumber>
    </recommendedName>
    <alternativeName>
        <fullName evidence="18">DNA 5'-3' helicase FANCJ</fullName>
    </alternativeName>
</protein>
<evidence type="ECO:0000256" key="3">
    <source>
        <dbReference type="ARBA" id="ARBA00008792"/>
    </source>
</evidence>
<proteinExistence type="inferred from homology"/>
<feature type="compositionally biased region" description="Polar residues" evidence="19">
    <location>
        <begin position="150"/>
        <end position="159"/>
    </location>
</feature>
<evidence type="ECO:0000259" key="20">
    <source>
        <dbReference type="PROSITE" id="PS50879"/>
    </source>
</evidence>
<keyword evidence="8" id="KW-0378">Hydrolase</keyword>
<evidence type="ECO:0000256" key="19">
    <source>
        <dbReference type="SAM" id="MobiDB-lite"/>
    </source>
</evidence>
<evidence type="ECO:0000256" key="15">
    <source>
        <dbReference type="ARBA" id="ARBA00023242"/>
    </source>
</evidence>
<dbReference type="Pfam" id="PF06733">
    <property type="entry name" value="DEAD_2"/>
    <property type="match status" value="1"/>
</dbReference>
<dbReference type="InterPro" id="IPR002156">
    <property type="entry name" value="RNaseH_domain"/>
</dbReference>
<evidence type="ECO:0000256" key="11">
    <source>
        <dbReference type="ARBA" id="ARBA00023004"/>
    </source>
</evidence>
<organism evidence="22">
    <name type="scientific">Cacopsylla melanoneura</name>
    <dbReference type="NCBI Taxonomy" id="428564"/>
    <lineage>
        <taxon>Eukaryota</taxon>
        <taxon>Metazoa</taxon>
        <taxon>Ecdysozoa</taxon>
        <taxon>Arthropoda</taxon>
        <taxon>Hexapoda</taxon>
        <taxon>Insecta</taxon>
        <taxon>Pterygota</taxon>
        <taxon>Neoptera</taxon>
        <taxon>Paraneoptera</taxon>
        <taxon>Hemiptera</taxon>
        <taxon>Sternorrhyncha</taxon>
        <taxon>Psylloidea</taxon>
        <taxon>Psyllidae</taxon>
        <taxon>Psyllinae</taxon>
        <taxon>Cacopsylla</taxon>
    </lineage>
</organism>
<accession>A0A8D9AZ76</accession>
<dbReference type="InterPro" id="IPR006555">
    <property type="entry name" value="ATP-dep_Helicase_C"/>
</dbReference>
<evidence type="ECO:0000256" key="7">
    <source>
        <dbReference type="ARBA" id="ARBA00022763"/>
    </source>
</evidence>
<comment type="cofactor">
    <cofactor evidence="1">
        <name>[4Fe-4S] cluster</name>
        <dbReference type="ChEBI" id="CHEBI:49883"/>
    </cofactor>
</comment>
<evidence type="ECO:0000256" key="14">
    <source>
        <dbReference type="ARBA" id="ARBA00023235"/>
    </source>
</evidence>
<dbReference type="PANTHER" id="PTHR11472:SF47">
    <property type="entry name" value="FANCONI ANEMIA GROUP J PROTEIN"/>
    <property type="match status" value="1"/>
</dbReference>
<dbReference type="GO" id="GO:0005634">
    <property type="term" value="C:nucleus"/>
    <property type="evidence" value="ECO:0007669"/>
    <property type="project" value="UniProtKB-SubCell"/>
</dbReference>
<feature type="domain" description="Helicase ATP-binding" evidence="21">
    <location>
        <begin position="36"/>
        <end position="429"/>
    </location>
</feature>
<dbReference type="GO" id="GO:0004523">
    <property type="term" value="F:RNA-DNA hybrid ribonuclease activity"/>
    <property type="evidence" value="ECO:0007669"/>
    <property type="project" value="InterPro"/>
</dbReference>
<evidence type="ECO:0000259" key="21">
    <source>
        <dbReference type="PROSITE" id="PS51193"/>
    </source>
</evidence>
<keyword evidence="6" id="KW-0547">Nucleotide-binding</keyword>
<feature type="region of interest" description="Disordered" evidence="19">
    <location>
        <begin position="1"/>
        <end position="28"/>
    </location>
</feature>
<keyword evidence="11" id="KW-0408">Iron</keyword>
<dbReference type="InterPro" id="IPR027417">
    <property type="entry name" value="P-loop_NTPase"/>
</dbReference>
<evidence type="ECO:0000256" key="4">
    <source>
        <dbReference type="ARBA" id="ARBA00022485"/>
    </source>
</evidence>
<dbReference type="GO" id="GO:0003677">
    <property type="term" value="F:DNA binding"/>
    <property type="evidence" value="ECO:0007669"/>
    <property type="project" value="InterPro"/>
</dbReference>
<dbReference type="PROSITE" id="PS51193">
    <property type="entry name" value="HELICASE_ATP_BIND_2"/>
    <property type="match status" value="1"/>
</dbReference>
<dbReference type="Pfam" id="PF00075">
    <property type="entry name" value="RNase_H"/>
    <property type="match status" value="1"/>
</dbReference>
<evidence type="ECO:0000256" key="5">
    <source>
        <dbReference type="ARBA" id="ARBA00022723"/>
    </source>
</evidence>
<dbReference type="SMART" id="SM00487">
    <property type="entry name" value="DEXDc"/>
    <property type="match status" value="1"/>
</dbReference>
<comment type="catalytic activity">
    <reaction evidence="17">
        <text>ATP + H2O = ADP + phosphate + H(+)</text>
        <dbReference type="Rhea" id="RHEA:13065"/>
        <dbReference type="ChEBI" id="CHEBI:15377"/>
        <dbReference type="ChEBI" id="CHEBI:15378"/>
        <dbReference type="ChEBI" id="CHEBI:30616"/>
        <dbReference type="ChEBI" id="CHEBI:43474"/>
        <dbReference type="ChEBI" id="CHEBI:456216"/>
        <dbReference type="EC" id="5.6.2.3"/>
    </reaction>
</comment>
<evidence type="ECO:0000256" key="1">
    <source>
        <dbReference type="ARBA" id="ARBA00001966"/>
    </source>
</evidence>
<dbReference type="GO" id="GO:0016818">
    <property type="term" value="F:hydrolase activity, acting on acid anhydrides, in phosphorus-containing anhydrides"/>
    <property type="evidence" value="ECO:0007669"/>
    <property type="project" value="InterPro"/>
</dbReference>
<feature type="compositionally biased region" description="Basic and acidic residues" evidence="19">
    <location>
        <begin position="1"/>
        <end position="10"/>
    </location>
</feature>
<dbReference type="SUPFAM" id="SSF53098">
    <property type="entry name" value="Ribonuclease H-like"/>
    <property type="match status" value="1"/>
</dbReference>
<keyword evidence="4" id="KW-0004">4Fe-4S</keyword>
<feature type="region of interest" description="Disordered" evidence="19">
    <location>
        <begin position="864"/>
        <end position="917"/>
    </location>
</feature>
<dbReference type="PANTHER" id="PTHR11472">
    <property type="entry name" value="DNA REPAIR DEAD HELICASE RAD3/XP-D SUBFAMILY MEMBER"/>
    <property type="match status" value="1"/>
</dbReference>
<dbReference type="FunFam" id="3.40.50.300:FF:000731">
    <property type="entry name" value="Fanconi anemia group J protein homolog"/>
    <property type="match status" value="1"/>
</dbReference>
<dbReference type="GO" id="GO:0051539">
    <property type="term" value="F:4 iron, 4 sulfur cluster binding"/>
    <property type="evidence" value="ECO:0007669"/>
    <property type="project" value="UniProtKB-KW"/>
</dbReference>
<dbReference type="GO" id="GO:0043139">
    <property type="term" value="F:5'-3' DNA helicase activity"/>
    <property type="evidence" value="ECO:0007669"/>
    <property type="project" value="UniProtKB-EC"/>
</dbReference>
<evidence type="ECO:0000256" key="18">
    <source>
        <dbReference type="ARBA" id="ARBA00082714"/>
    </source>
</evidence>
<dbReference type="NCBIfam" id="TIGR00604">
    <property type="entry name" value="rad3"/>
    <property type="match status" value="1"/>
</dbReference>
<dbReference type="GO" id="GO:1990918">
    <property type="term" value="P:double-strand break repair involved in meiotic recombination"/>
    <property type="evidence" value="ECO:0007669"/>
    <property type="project" value="TreeGrafter"/>
</dbReference>
<dbReference type="InterPro" id="IPR014013">
    <property type="entry name" value="Helic_SF1/SF2_ATP-bd_DinG/Rad3"/>
</dbReference>
<dbReference type="InterPro" id="IPR013020">
    <property type="entry name" value="Rad3/Chl1-like"/>
</dbReference>
<keyword evidence="10" id="KW-0067">ATP-binding</keyword>
<dbReference type="Gene3D" id="3.40.50.300">
    <property type="entry name" value="P-loop containing nucleotide triphosphate hydrolases"/>
    <property type="match status" value="3"/>
</dbReference>
<keyword evidence="5" id="KW-0479">Metal-binding</keyword>
<keyword evidence="13" id="KW-0234">DNA repair</keyword>
<dbReference type="EMBL" id="HBUF01598958">
    <property type="protein sequence ID" value="CAG6775568.1"/>
    <property type="molecule type" value="Transcribed_RNA"/>
</dbReference>
<evidence type="ECO:0000256" key="6">
    <source>
        <dbReference type="ARBA" id="ARBA00022741"/>
    </source>
</evidence>
<dbReference type="GO" id="GO:0046872">
    <property type="term" value="F:metal ion binding"/>
    <property type="evidence" value="ECO:0007669"/>
    <property type="project" value="UniProtKB-KW"/>
</dbReference>
<dbReference type="InterPro" id="IPR010614">
    <property type="entry name" value="RAD3-like_helicase_DEAD"/>
</dbReference>
<dbReference type="InterPro" id="IPR002464">
    <property type="entry name" value="DNA/RNA_helicase_DEAH_CS"/>
</dbReference>
<keyword evidence="7" id="KW-0227">DNA damage</keyword>
<evidence type="ECO:0000256" key="12">
    <source>
        <dbReference type="ARBA" id="ARBA00023014"/>
    </source>
</evidence>
<evidence type="ECO:0000256" key="13">
    <source>
        <dbReference type="ARBA" id="ARBA00023204"/>
    </source>
</evidence>
<dbReference type="CDD" id="cd18788">
    <property type="entry name" value="SF2_C_XPD"/>
    <property type="match status" value="1"/>
</dbReference>
<dbReference type="InterPro" id="IPR036397">
    <property type="entry name" value="RNaseH_sf"/>
</dbReference>
<dbReference type="SMART" id="SM00491">
    <property type="entry name" value="HELICc2"/>
    <property type="match status" value="1"/>
</dbReference>
<feature type="compositionally biased region" description="Polar residues" evidence="19">
    <location>
        <begin position="128"/>
        <end position="139"/>
    </location>
</feature>
<dbReference type="GO" id="GO:0005524">
    <property type="term" value="F:ATP binding"/>
    <property type="evidence" value="ECO:0007669"/>
    <property type="project" value="UniProtKB-KW"/>
</dbReference>
<dbReference type="InterPro" id="IPR006554">
    <property type="entry name" value="Helicase-like_DEXD_c2"/>
</dbReference>
<dbReference type="Pfam" id="PF13307">
    <property type="entry name" value="Helicase_C_2"/>
    <property type="match status" value="1"/>
</dbReference>
<evidence type="ECO:0000256" key="2">
    <source>
        <dbReference type="ARBA" id="ARBA00004123"/>
    </source>
</evidence>
<name>A0A8D9AZ76_9HEMI</name>